<proteinExistence type="predicted"/>
<keyword evidence="1" id="KW-1133">Transmembrane helix</keyword>
<feature type="transmembrane region" description="Helical" evidence="1">
    <location>
        <begin position="78"/>
        <end position="102"/>
    </location>
</feature>
<feature type="transmembrane region" description="Helical" evidence="1">
    <location>
        <begin position="12"/>
        <end position="34"/>
    </location>
</feature>
<evidence type="ECO:0000313" key="2">
    <source>
        <dbReference type="EMBL" id="RUS87594.1"/>
    </source>
</evidence>
<dbReference type="Gene3D" id="1.20.140.150">
    <property type="match status" value="1"/>
</dbReference>
<name>A0A3S1HWL3_ELYCH</name>
<dbReference type="Proteomes" id="UP000271974">
    <property type="component" value="Unassembled WGS sequence"/>
</dbReference>
<reference evidence="2 3" key="1">
    <citation type="submission" date="2019-01" db="EMBL/GenBank/DDBJ databases">
        <title>A draft genome assembly of the solar-powered sea slug Elysia chlorotica.</title>
        <authorList>
            <person name="Cai H."/>
            <person name="Li Q."/>
            <person name="Fang X."/>
            <person name="Li J."/>
            <person name="Curtis N.E."/>
            <person name="Altenburger A."/>
            <person name="Shibata T."/>
            <person name="Feng M."/>
            <person name="Maeda T."/>
            <person name="Schwartz J.A."/>
            <person name="Shigenobu S."/>
            <person name="Lundholm N."/>
            <person name="Nishiyama T."/>
            <person name="Yang H."/>
            <person name="Hasebe M."/>
            <person name="Li S."/>
            <person name="Pierce S.K."/>
            <person name="Wang J."/>
        </authorList>
    </citation>
    <scope>NUCLEOTIDE SEQUENCE [LARGE SCALE GENOMIC DNA]</scope>
    <source>
        <strain evidence="2">EC2010</strain>
        <tissue evidence="2">Whole organism of an adult</tissue>
    </source>
</reference>
<organism evidence="2 3">
    <name type="scientific">Elysia chlorotica</name>
    <name type="common">Eastern emerald elysia</name>
    <name type="synonym">Sea slug</name>
    <dbReference type="NCBI Taxonomy" id="188477"/>
    <lineage>
        <taxon>Eukaryota</taxon>
        <taxon>Metazoa</taxon>
        <taxon>Spiralia</taxon>
        <taxon>Lophotrochozoa</taxon>
        <taxon>Mollusca</taxon>
        <taxon>Gastropoda</taxon>
        <taxon>Heterobranchia</taxon>
        <taxon>Euthyneura</taxon>
        <taxon>Panpulmonata</taxon>
        <taxon>Sacoglossa</taxon>
        <taxon>Placobranchoidea</taxon>
        <taxon>Plakobranchidae</taxon>
        <taxon>Elysia</taxon>
    </lineage>
</organism>
<protein>
    <recommendedName>
        <fullName evidence="4">Cytochrome b561 domain-containing protein</fullName>
    </recommendedName>
</protein>
<evidence type="ECO:0000313" key="3">
    <source>
        <dbReference type="Proteomes" id="UP000271974"/>
    </source>
</evidence>
<accession>A0A3S1HWL3</accession>
<keyword evidence="3" id="KW-1185">Reference proteome</keyword>
<keyword evidence="1" id="KW-0812">Transmembrane</keyword>
<feature type="transmembrane region" description="Helical" evidence="1">
    <location>
        <begin position="114"/>
        <end position="140"/>
    </location>
</feature>
<feature type="transmembrane region" description="Helical" evidence="1">
    <location>
        <begin position="146"/>
        <end position="165"/>
    </location>
</feature>
<evidence type="ECO:0008006" key="4">
    <source>
        <dbReference type="Google" id="ProtNLM"/>
    </source>
</evidence>
<comment type="caution">
    <text evidence="2">The sequence shown here is derived from an EMBL/GenBank/DDBJ whole genome shotgun (WGS) entry which is preliminary data.</text>
</comment>
<dbReference type="AlphaFoldDB" id="A0A3S1HWL3"/>
<gene>
    <name evidence="2" type="ORF">EGW08_004639</name>
</gene>
<evidence type="ECO:0000256" key="1">
    <source>
        <dbReference type="SAM" id="Phobius"/>
    </source>
</evidence>
<keyword evidence="1" id="KW-0472">Membrane</keyword>
<sequence>MAEAVCIFKVNRMFSSVAASGCILLGTIFILVSVRSMSWSQSKTSQSSKGLWQFSSNDRNFYYEDYAKLPDGHHAAQIITSMSIGLGCLAIFIFPFHIIVSVMGRPVSRRVHHYLGLLVFTITTIGWGSSVASIIIWGFFVHDSEMYIFGTGFVMCLVGGFFMFLGGMEAYNATRDYPQAAPPRHYPPPAIAKPRLARIEL</sequence>
<dbReference type="EMBL" id="RQTK01000106">
    <property type="protein sequence ID" value="RUS87594.1"/>
    <property type="molecule type" value="Genomic_DNA"/>
</dbReference>